<evidence type="ECO:0000313" key="3">
    <source>
        <dbReference type="EMBL" id="MEI1249245.1"/>
    </source>
</evidence>
<sequence length="230" mass="26696">MNVRISKYPNAEAVPEAEFLEARKGEGKRYSPVETWFAVKAVPGAQRCPSMREGQDRTGDSAVERNLRNEGFEAFMPSYRIEVRHHRQGHWIERRFPTFTGYLFVNIGPHDYRAVEAVDGVSKILRFTKRYEQRPMPFEFPQETIDRLRYIAWEQEQNFLIARARRRREEEIEQEQRSRGKPANASSRRIRRAQFTDLGGGLSSSLSSPSSRAFITETLQTLGNLANKLD</sequence>
<evidence type="ECO:0000256" key="1">
    <source>
        <dbReference type="ARBA" id="ARBA00023163"/>
    </source>
</evidence>
<accession>A0ABU8CKD9</accession>
<evidence type="ECO:0000259" key="2">
    <source>
        <dbReference type="Pfam" id="PF02357"/>
    </source>
</evidence>
<name>A0ABU8CKD9_9HYPH</name>
<dbReference type="Proteomes" id="UP001531129">
    <property type="component" value="Unassembled WGS sequence"/>
</dbReference>
<dbReference type="Gene3D" id="3.30.70.940">
    <property type="entry name" value="NusG, N-terminal domain"/>
    <property type="match status" value="1"/>
</dbReference>
<dbReference type="SUPFAM" id="SSF82679">
    <property type="entry name" value="N-utilization substance G protein NusG, N-terminal domain"/>
    <property type="match status" value="1"/>
</dbReference>
<keyword evidence="1" id="KW-0804">Transcription</keyword>
<dbReference type="RefSeq" id="WP_335913020.1">
    <property type="nucleotide sequence ID" value="NZ_JBAMYB010000007.1"/>
</dbReference>
<gene>
    <name evidence="3" type="ORF">V8Q02_14760</name>
</gene>
<proteinExistence type="predicted"/>
<dbReference type="EMBL" id="JBAMYC010000007">
    <property type="protein sequence ID" value="MEI1249245.1"/>
    <property type="molecule type" value="Genomic_DNA"/>
</dbReference>
<feature type="domain" description="NusG-like N-terminal" evidence="2">
    <location>
        <begin position="62"/>
        <end position="148"/>
    </location>
</feature>
<reference evidence="3 4" key="1">
    <citation type="submission" date="2024-01" db="EMBL/GenBank/DDBJ databases">
        <title>Draft genome sequences of three bacterial strains isolated from Acacia saligna represent a potential new species within the genus Rhizobium.</title>
        <authorList>
            <person name="Tambong J.T."/>
            <person name="Mnasri B."/>
        </authorList>
    </citation>
    <scope>NUCLEOTIDE SEQUENCE [LARGE SCALE GENOMIC DNA]</scope>
    <source>
        <strain evidence="3 4">1AS12I</strain>
    </source>
</reference>
<dbReference type="InterPro" id="IPR036735">
    <property type="entry name" value="NGN_dom_sf"/>
</dbReference>
<comment type="caution">
    <text evidence="3">The sequence shown here is derived from an EMBL/GenBank/DDBJ whole genome shotgun (WGS) entry which is preliminary data.</text>
</comment>
<keyword evidence="4" id="KW-1185">Reference proteome</keyword>
<protein>
    <submittedName>
        <fullName evidence="3">Transcription termination/antitermination NusG family protein</fullName>
    </submittedName>
</protein>
<evidence type="ECO:0000313" key="4">
    <source>
        <dbReference type="Proteomes" id="UP001531129"/>
    </source>
</evidence>
<dbReference type="Pfam" id="PF02357">
    <property type="entry name" value="NusG"/>
    <property type="match status" value="1"/>
</dbReference>
<dbReference type="InterPro" id="IPR006645">
    <property type="entry name" value="NGN-like_dom"/>
</dbReference>
<organism evidence="3 4">
    <name type="scientific">Rhizobium aouanii</name>
    <dbReference type="NCBI Taxonomy" id="3118145"/>
    <lineage>
        <taxon>Bacteria</taxon>
        <taxon>Pseudomonadati</taxon>
        <taxon>Pseudomonadota</taxon>
        <taxon>Alphaproteobacteria</taxon>
        <taxon>Hyphomicrobiales</taxon>
        <taxon>Rhizobiaceae</taxon>
        <taxon>Rhizobium/Agrobacterium group</taxon>
        <taxon>Rhizobium</taxon>
    </lineage>
</organism>